<evidence type="ECO:0000313" key="1">
    <source>
        <dbReference type="EMBL" id="KAG6713590.1"/>
    </source>
</evidence>
<organism evidence="1 2">
    <name type="scientific">Carya illinoinensis</name>
    <name type="common">Pecan</name>
    <dbReference type="NCBI Taxonomy" id="32201"/>
    <lineage>
        <taxon>Eukaryota</taxon>
        <taxon>Viridiplantae</taxon>
        <taxon>Streptophyta</taxon>
        <taxon>Embryophyta</taxon>
        <taxon>Tracheophyta</taxon>
        <taxon>Spermatophyta</taxon>
        <taxon>Magnoliopsida</taxon>
        <taxon>eudicotyledons</taxon>
        <taxon>Gunneridae</taxon>
        <taxon>Pentapetalae</taxon>
        <taxon>rosids</taxon>
        <taxon>fabids</taxon>
        <taxon>Fagales</taxon>
        <taxon>Juglandaceae</taxon>
        <taxon>Carya</taxon>
    </lineage>
</organism>
<dbReference type="Proteomes" id="UP000811246">
    <property type="component" value="Chromosome 5"/>
</dbReference>
<dbReference type="AlphaFoldDB" id="A0A922F3Q4"/>
<proteinExistence type="predicted"/>
<name>A0A922F3Q4_CARIL</name>
<evidence type="ECO:0000313" key="2">
    <source>
        <dbReference type="Proteomes" id="UP000811246"/>
    </source>
</evidence>
<comment type="caution">
    <text evidence="1">The sequence shown here is derived from an EMBL/GenBank/DDBJ whole genome shotgun (WGS) entry which is preliminary data.</text>
</comment>
<gene>
    <name evidence="1" type="ORF">I3842_05G161100</name>
</gene>
<protein>
    <submittedName>
        <fullName evidence="1">Uncharacterized protein</fullName>
    </submittedName>
</protein>
<dbReference type="EMBL" id="CM031829">
    <property type="protein sequence ID" value="KAG6713590.1"/>
    <property type="molecule type" value="Genomic_DNA"/>
</dbReference>
<accession>A0A922F3Q4</accession>
<sequence length="180" mass="19977">MASQTCTSFSLIKISYVEGFPKFLTYLHVAVSTYKSSLSREFPPTLQQAIARHDDQQPFTLVIAQEREKTASFHACPASHHVTSIGEQQTATDSSHSTHLMQATAQAVDGGQSKLLQPTRRKHCTYTTTSSSPLVYIVALTASSILSHHQCPITTNLFHQHHETSHPHLMVSSLCFCRLK</sequence>
<reference evidence="1" key="1">
    <citation type="submission" date="2021-01" db="EMBL/GenBank/DDBJ databases">
        <authorList>
            <person name="Lovell J.T."/>
            <person name="Bentley N."/>
            <person name="Bhattarai G."/>
            <person name="Jenkins J.W."/>
            <person name="Sreedasyam A."/>
            <person name="Alarcon Y."/>
            <person name="Bock C."/>
            <person name="Boston L."/>
            <person name="Carlson J."/>
            <person name="Cervantes K."/>
            <person name="Clermont K."/>
            <person name="Krom N."/>
            <person name="Kubenka K."/>
            <person name="Mamidi S."/>
            <person name="Mattison C."/>
            <person name="Monteros M."/>
            <person name="Pisani C."/>
            <person name="Plott C."/>
            <person name="Rajasekar S."/>
            <person name="Rhein H.S."/>
            <person name="Rohla C."/>
            <person name="Song M."/>
            <person name="Hilaire R.S."/>
            <person name="Shu S."/>
            <person name="Wells L."/>
            <person name="Wang X."/>
            <person name="Webber J."/>
            <person name="Heerema R.J."/>
            <person name="Klein P."/>
            <person name="Conner P."/>
            <person name="Grauke L."/>
            <person name="Grimwood J."/>
            <person name="Schmutz J."/>
            <person name="Randall J.J."/>
        </authorList>
    </citation>
    <scope>NUCLEOTIDE SEQUENCE</scope>
    <source>
        <tissue evidence="1">Leaf</tissue>
    </source>
</reference>